<dbReference type="EMBL" id="DRYQ01000046">
    <property type="protein sequence ID" value="HHQ50333.1"/>
    <property type="molecule type" value="Genomic_DNA"/>
</dbReference>
<accession>A0A7J3Z860</accession>
<gene>
    <name evidence="1" type="ORF">ENM66_03165</name>
</gene>
<dbReference type="SUPFAM" id="SSF52980">
    <property type="entry name" value="Restriction endonuclease-like"/>
    <property type="match status" value="1"/>
</dbReference>
<reference evidence="1" key="1">
    <citation type="journal article" date="2020" name="mSystems">
        <title>Genome- and Community-Level Interaction Insights into Carbon Utilization and Element Cycling Functions of Hydrothermarchaeota in Hydrothermal Sediment.</title>
        <authorList>
            <person name="Zhou Z."/>
            <person name="Liu Y."/>
            <person name="Xu W."/>
            <person name="Pan J."/>
            <person name="Luo Z.H."/>
            <person name="Li M."/>
        </authorList>
    </citation>
    <scope>NUCLEOTIDE SEQUENCE [LARGE SCALE GENOMIC DNA]</scope>
    <source>
        <strain evidence="1">SpSt-1105</strain>
    </source>
</reference>
<name>A0A7J3Z860_9CREN</name>
<evidence type="ECO:0000313" key="1">
    <source>
        <dbReference type="EMBL" id="HHQ50333.1"/>
    </source>
</evidence>
<dbReference type="PANTHER" id="PTHR34314:SF6">
    <property type="entry name" value="DUF3782 DOMAIN-CONTAINING PROTEIN"/>
    <property type="match status" value="1"/>
</dbReference>
<dbReference type="PANTHER" id="PTHR34314">
    <property type="entry name" value="CRENARCHAEAL PROTEIN, PUTATIVE-RELATED"/>
    <property type="match status" value="1"/>
</dbReference>
<protein>
    <submittedName>
        <fullName evidence="1">DUF3782 domain-containing protein</fullName>
    </submittedName>
</protein>
<comment type="caution">
    <text evidence="1">The sequence shown here is derived from an EMBL/GenBank/DDBJ whole genome shotgun (WGS) entry which is preliminary data.</text>
</comment>
<dbReference type="Pfam" id="PF12644">
    <property type="entry name" value="DUF3782"/>
    <property type="match status" value="1"/>
</dbReference>
<dbReference type="InterPro" id="IPR024271">
    <property type="entry name" value="DUF3782"/>
</dbReference>
<dbReference type="Gene3D" id="3.40.1350.10">
    <property type="match status" value="1"/>
</dbReference>
<dbReference type="InterPro" id="IPR011856">
    <property type="entry name" value="tRNA_endonuc-like_dom_sf"/>
</dbReference>
<dbReference type="InterPro" id="IPR011335">
    <property type="entry name" value="Restrct_endonuc-II-like"/>
</dbReference>
<dbReference type="GO" id="GO:0003676">
    <property type="term" value="F:nucleic acid binding"/>
    <property type="evidence" value="ECO:0007669"/>
    <property type="project" value="InterPro"/>
</dbReference>
<sequence length="288" mass="34763">MAVNADAELKKRFLELLKVDEEFRFAVAGLLGLDTILSELKRLREDFLAFVKEQERRWEENERRWEENEKRWEGAYKRFEAIESELKMLWQAVEKLREDFLTFVKEQEKRWEEQERRWGENVKRWEEAYKRFETIEKVLLEHSKRLDDLSKAVAGLQVTFHRFSGRWGRDFERMVLEIFREVLEERGIVPGKVERFEYIDRDGRFYKKGSRIEMDVYIHDEKLYLIEVKAYAFYEDVEHFHNMAQIVEKIIGRKADKLMLIAVSISEDAWRRAQELGVDVICGAIVPL</sequence>
<dbReference type="InterPro" id="IPR012431">
    <property type="entry name" value="PDDEXK_10"/>
</dbReference>
<dbReference type="AlphaFoldDB" id="A0A7J3Z860"/>
<proteinExistence type="predicted"/>
<organism evidence="1">
    <name type="scientific">Ignisphaera aggregans</name>
    <dbReference type="NCBI Taxonomy" id="334771"/>
    <lineage>
        <taxon>Archaea</taxon>
        <taxon>Thermoproteota</taxon>
        <taxon>Thermoprotei</taxon>
        <taxon>Desulfurococcales</taxon>
        <taxon>Desulfurococcaceae</taxon>
        <taxon>Ignisphaera</taxon>
    </lineage>
</organism>
<dbReference type="Pfam" id="PF07788">
    <property type="entry name" value="PDDEXK_10"/>
    <property type="match status" value="1"/>
</dbReference>